<accession>A0AAV5QVJ1</accession>
<sequence>MTSITTTESFDEMSMNTNPARKANQGKSDLSSLMSILEREDNEFDEKEILQDIRTYVPRVVIDDCEPVKVTDSEMVDRILESSGLSNDTLNPSVFRDNILEGILGFQEFCESLNLPYNNWSSAFLIRDDALLNYNIKKFYDCELPPWHKIVAYICKDVDFQDYSRKKRFEFCSRDLGNCYNGRKNLLAFYDEVSKEMGERDGFLVMRAKLEEVVNYYQLAVPSTEMLSSVKSMEGIKLLIERTISDY</sequence>
<evidence type="ECO:0000313" key="3">
    <source>
        <dbReference type="Proteomes" id="UP001360560"/>
    </source>
</evidence>
<comment type="caution">
    <text evidence="2">The sequence shown here is derived from an EMBL/GenBank/DDBJ whole genome shotgun (WGS) entry which is preliminary data.</text>
</comment>
<dbReference type="GeneID" id="90076440"/>
<dbReference type="AlphaFoldDB" id="A0AAV5QVJ1"/>
<keyword evidence="3" id="KW-1185">Reference proteome</keyword>
<dbReference type="EMBL" id="BTFZ01000020">
    <property type="protein sequence ID" value="GMM38452.1"/>
    <property type="molecule type" value="Genomic_DNA"/>
</dbReference>
<proteinExistence type="predicted"/>
<gene>
    <name evidence="2" type="ORF">DASC09_057910</name>
</gene>
<dbReference type="Proteomes" id="UP001360560">
    <property type="component" value="Unassembled WGS sequence"/>
</dbReference>
<reference evidence="2 3" key="1">
    <citation type="journal article" date="2023" name="Elife">
        <title>Identification of key yeast species and microbe-microbe interactions impacting larval growth of Drosophila in the wild.</title>
        <authorList>
            <person name="Mure A."/>
            <person name="Sugiura Y."/>
            <person name="Maeda R."/>
            <person name="Honda K."/>
            <person name="Sakurai N."/>
            <person name="Takahashi Y."/>
            <person name="Watada M."/>
            <person name="Katoh T."/>
            <person name="Gotoh A."/>
            <person name="Gotoh Y."/>
            <person name="Taniguchi I."/>
            <person name="Nakamura K."/>
            <person name="Hayashi T."/>
            <person name="Katayama T."/>
            <person name="Uemura T."/>
            <person name="Hattori Y."/>
        </authorList>
    </citation>
    <scope>NUCLEOTIDE SEQUENCE [LARGE SCALE GENOMIC DNA]</scope>
    <source>
        <strain evidence="2 3">SC-9</strain>
    </source>
</reference>
<organism evidence="2 3">
    <name type="scientific">Saccharomycopsis crataegensis</name>
    <dbReference type="NCBI Taxonomy" id="43959"/>
    <lineage>
        <taxon>Eukaryota</taxon>
        <taxon>Fungi</taxon>
        <taxon>Dikarya</taxon>
        <taxon>Ascomycota</taxon>
        <taxon>Saccharomycotina</taxon>
        <taxon>Saccharomycetes</taxon>
        <taxon>Saccharomycopsidaceae</taxon>
        <taxon>Saccharomycopsis</taxon>
    </lineage>
</organism>
<name>A0AAV5QVJ1_9ASCO</name>
<evidence type="ECO:0000256" key="1">
    <source>
        <dbReference type="SAM" id="MobiDB-lite"/>
    </source>
</evidence>
<dbReference type="RefSeq" id="XP_064855447.1">
    <property type="nucleotide sequence ID" value="XM_064999375.1"/>
</dbReference>
<protein>
    <submittedName>
        <fullName evidence="2">Uncharacterized protein</fullName>
    </submittedName>
</protein>
<feature type="region of interest" description="Disordered" evidence="1">
    <location>
        <begin position="1"/>
        <end position="27"/>
    </location>
</feature>
<evidence type="ECO:0000313" key="2">
    <source>
        <dbReference type="EMBL" id="GMM38452.1"/>
    </source>
</evidence>